<feature type="chain" id="PRO_5046735317" description="Ig-like domain-containing protein" evidence="2">
    <location>
        <begin position="27"/>
        <end position="252"/>
    </location>
</feature>
<evidence type="ECO:0000256" key="1">
    <source>
        <dbReference type="SAM" id="MobiDB-lite"/>
    </source>
</evidence>
<gene>
    <name evidence="3" type="ORF">HMPREF0281_01744</name>
</gene>
<comment type="caution">
    <text evidence="3">The sequence shown here is derived from an EMBL/GenBank/DDBJ whole genome shotgun (WGS) entry which is preliminary data.</text>
</comment>
<dbReference type="Proteomes" id="UP000006015">
    <property type="component" value="Unassembled WGS sequence"/>
</dbReference>
<keyword evidence="2" id="KW-0732">Signal</keyword>
<accession>A0ABP2IC57</accession>
<dbReference type="RefSeq" id="WP_003848100.1">
    <property type="nucleotide sequence ID" value="NZ_CP009244.1"/>
</dbReference>
<feature type="compositionally biased region" description="Basic and acidic residues" evidence="1">
    <location>
        <begin position="56"/>
        <end position="72"/>
    </location>
</feature>
<feature type="region of interest" description="Disordered" evidence="1">
    <location>
        <begin position="23"/>
        <end position="84"/>
    </location>
</feature>
<evidence type="ECO:0000313" key="4">
    <source>
        <dbReference type="Proteomes" id="UP000006015"/>
    </source>
</evidence>
<keyword evidence="4" id="KW-1185">Reference proteome</keyword>
<feature type="region of interest" description="Disordered" evidence="1">
    <location>
        <begin position="151"/>
        <end position="215"/>
    </location>
</feature>
<evidence type="ECO:0008006" key="5">
    <source>
        <dbReference type="Google" id="ProtNLM"/>
    </source>
</evidence>
<evidence type="ECO:0000313" key="3">
    <source>
        <dbReference type="EMBL" id="EFG81100.1"/>
    </source>
</evidence>
<feature type="compositionally biased region" description="Basic and acidic residues" evidence="1">
    <location>
        <begin position="158"/>
        <end position="185"/>
    </location>
</feature>
<organism evidence="3 4">
    <name type="scientific">Corynebacterium ammoniagenes DSM 20306</name>
    <dbReference type="NCBI Taxonomy" id="649754"/>
    <lineage>
        <taxon>Bacteria</taxon>
        <taxon>Bacillati</taxon>
        <taxon>Actinomycetota</taxon>
        <taxon>Actinomycetes</taxon>
        <taxon>Mycobacteriales</taxon>
        <taxon>Corynebacteriaceae</taxon>
        <taxon>Corynebacterium</taxon>
    </lineage>
</organism>
<feature type="compositionally biased region" description="Low complexity" evidence="1">
    <location>
        <begin position="39"/>
        <end position="50"/>
    </location>
</feature>
<feature type="compositionally biased region" description="Low complexity" evidence="1">
    <location>
        <begin position="202"/>
        <end position="211"/>
    </location>
</feature>
<dbReference type="EMBL" id="ADNS01000015">
    <property type="protein sequence ID" value="EFG81100.1"/>
    <property type="molecule type" value="Genomic_DNA"/>
</dbReference>
<reference evidence="3 4" key="1">
    <citation type="submission" date="2010-04" db="EMBL/GenBank/DDBJ databases">
        <authorList>
            <person name="Weinstock G."/>
            <person name="Sodergren E."/>
            <person name="Clifton S."/>
            <person name="Fulton L."/>
            <person name="Fulton B."/>
            <person name="Courtney L."/>
            <person name="Fronick C."/>
            <person name="Harrison M."/>
            <person name="Strong C."/>
            <person name="Farmer C."/>
            <person name="Delahaunty K."/>
            <person name="Markovic C."/>
            <person name="Hall O."/>
            <person name="Minx P."/>
            <person name="Tomlinson C."/>
            <person name="Mitreva M."/>
            <person name="Hou S."/>
            <person name="Wollam A."/>
            <person name="Pepin K.H."/>
            <person name="Johnson M."/>
            <person name="Bhonagiri V."/>
            <person name="Zhang X."/>
            <person name="Suruliraj S."/>
            <person name="Warren W."/>
            <person name="Chinwalla A."/>
            <person name="Mardis E.R."/>
            <person name="Wilson R.K."/>
        </authorList>
    </citation>
    <scope>NUCLEOTIDE SEQUENCE [LARGE SCALE GENOMIC DNA]</scope>
    <source>
        <strain evidence="3 4">DSM 20306</strain>
    </source>
</reference>
<feature type="signal peptide" evidence="2">
    <location>
        <begin position="1"/>
        <end position="26"/>
    </location>
</feature>
<evidence type="ECO:0000256" key="2">
    <source>
        <dbReference type="SAM" id="SignalP"/>
    </source>
</evidence>
<proteinExistence type="predicted"/>
<name>A0ABP2IC57_CORAM</name>
<sequence>MKRLGTSLAAAALTGAIAFAGIPASASEGAVPQETTTLGDRGVNENNNDGDNGENEGDRERERERERVKEGETPYDGGSNSRVECADDANAELNIKWDGEFPESFESEGATWFKHEDGQYYVTDSANLEGELTEQDKFESDQAAAKKFGYTCDYEGSDGDREGEGGGEGDRERERERERTPGNENDREDCETPNNGGGTNEGNGENCETTTLGDRGINAETGDNTVARVLAALAAISVLGAAAFAARRFLTA</sequence>
<protein>
    <recommendedName>
        <fullName evidence="5">Ig-like domain-containing protein</fullName>
    </recommendedName>
</protein>